<feature type="region of interest" description="Disordered" evidence="1">
    <location>
        <begin position="1"/>
        <end position="43"/>
    </location>
</feature>
<comment type="caution">
    <text evidence="3">The sequence shown here is derived from an EMBL/GenBank/DDBJ whole genome shotgun (WGS) entry which is preliminary data.</text>
</comment>
<dbReference type="AlphaFoldDB" id="A0A0F9A9L9"/>
<feature type="compositionally biased region" description="Basic and acidic residues" evidence="1">
    <location>
        <begin position="18"/>
        <end position="31"/>
    </location>
</feature>
<evidence type="ECO:0000259" key="2">
    <source>
        <dbReference type="Pfam" id="PF13392"/>
    </source>
</evidence>
<sequence length="149" mass="17733">MPWPKGKTRPEFMAQLHEQNRGTKRTKEQKQRISAGQKASIRQKEAAILRGKASRKARSIDKRGRVFIWVGDKKVVEHRHIVEQLLGRPLEKYELVHHLNEDPTDNRPKNLLVMNRREHRVVHRAEQLVRWCIKQWPEIKTTFQVVLKN</sequence>
<dbReference type="Pfam" id="PF13392">
    <property type="entry name" value="HNH_3"/>
    <property type="match status" value="1"/>
</dbReference>
<accession>A0A0F9A9L9</accession>
<protein>
    <recommendedName>
        <fullName evidence="2">HNH nuclease domain-containing protein</fullName>
    </recommendedName>
</protein>
<dbReference type="InterPro" id="IPR044925">
    <property type="entry name" value="His-Me_finger_sf"/>
</dbReference>
<feature type="domain" description="HNH nuclease" evidence="2">
    <location>
        <begin position="78"/>
        <end position="120"/>
    </location>
</feature>
<dbReference type="EMBL" id="LAZR01058911">
    <property type="protein sequence ID" value="KKK68916.1"/>
    <property type="molecule type" value="Genomic_DNA"/>
</dbReference>
<name>A0A0F9A9L9_9ZZZZ</name>
<organism evidence="3">
    <name type="scientific">marine sediment metagenome</name>
    <dbReference type="NCBI Taxonomy" id="412755"/>
    <lineage>
        <taxon>unclassified sequences</taxon>
        <taxon>metagenomes</taxon>
        <taxon>ecological metagenomes</taxon>
    </lineage>
</organism>
<dbReference type="SUPFAM" id="SSF54060">
    <property type="entry name" value="His-Me finger endonucleases"/>
    <property type="match status" value="1"/>
</dbReference>
<evidence type="ECO:0000256" key="1">
    <source>
        <dbReference type="SAM" id="MobiDB-lite"/>
    </source>
</evidence>
<gene>
    <name evidence="3" type="ORF">LCGC14_2939270</name>
</gene>
<dbReference type="InterPro" id="IPR003615">
    <property type="entry name" value="HNH_nuc"/>
</dbReference>
<dbReference type="Gene3D" id="3.90.75.20">
    <property type="match status" value="1"/>
</dbReference>
<evidence type="ECO:0000313" key="3">
    <source>
        <dbReference type="EMBL" id="KKK68916.1"/>
    </source>
</evidence>
<proteinExistence type="predicted"/>
<reference evidence="3" key="1">
    <citation type="journal article" date="2015" name="Nature">
        <title>Complex archaea that bridge the gap between prokaryotes and eukaryotes.</title>
        <authorList>
            <person name="Spang A."/>
            <person name="Saw J.H."/>
            <person name="Jorgensen S.L."/>
            <person name="Zaremba-Niedzwiedzka K."/>
            <person name="Martijn J."/>
            <person name="Lind A.E."/>
            <person name="van Eijk R."/>
            <person name="Schleper C."/>
            <person name="Guy L."/>
            <person name="Ettema T.J."/>
        </authorList>
    </citation>
    <scope>NUCLEOTIDE SEQUENCE</scope>
</reference>